<dbReference type="AlphaFoldDB" id="A0A2C6M5W5"/>
<proteinExistence type="predicted"/>
<gene>
    <name evidence="1" type="ORF">P378_14680</name>
</gene>
<sequence>MVLDGILWEQGCQATPGLPPNHYYFFERDLGVEKVTKFFTSLPAFSGRRMLQTARQTHQTPFVLQDPSSFDFLILNITYQKKKHNGYFL</sequence>
<evidence type="ECO:0000313" key="1">
    <source>
        <dbReference type="EMBL" id="PHJ37617.1"/>
    </source>
</evidence>
<reference evidence="1 2" key="1">
    <citation type="submission" date="2013-09" db="EMBL/GenBank/DDBJ databases">
        <title>Biodegradation of hydrocarbons in the deep terrestrial subsurface : characterization of a microbial consortium composed of two Desulfotomaculum species originating from a deep geological formation.</title>
        <authorList>
            <person name="Aullo T."/>
            <person name="Berlendis S."/>
            <person name="Lascourreges J.-F."/>
            <person name="Dessort D."/>
            <person name="Saint-Laurent S."/>
            <person name="Schraauwers B."/>
            <person name="Mas J."/>
            <person name="Magot M."/>
            <person name="Ranchou-Peyruse A."/>
        </authorList>
    </citation>
    <scope>NUCLEOTIDE SEQUENCE [LARGE SCALE GENOMIC DNA]</scope>
    <source>
        <strain evidence="1 2">Bs107</strain>
    </source>
</reference>
<dbReference type="EMBL" id="AWQQ01000088">
    <property type="protein sequence ID" value="PHJ37617.1"/>
    <property type="molecule type" value="Genomic_DNA"/>
</dbReference>
<name>A0A2C6M5W5_9FIRM</name>
<accession>A0A2C6M5W5</accession>
<evidence type="ECO:0000313" key="2">
    <source>
        <dbReference type="Proteomes" id="UP000222564"/>
    </source>
</evidence>
<protein>
    <submittedName>
        <fullName evidence="1">Uncharacterized protein</fullName>
    </submittedName>
</protein>
<dbReference type="Proteomes" id="UP000222564">
    <property type="component" value="Unassembled WGS sequence"/>
</dbReference>
<organism evidence="1 2">
    <name type="scientific">Desulforamulus profundi</name>
    <dbReference type="NCBI Taxonomy" id="1383067"/>
    <lineage>
        <taxon>Bacteria</taxon>
        <taxon>Bacillati</taxon>
        <taxon>Bacillota</taxon>
        <taxon>Clostridia</taxon>
        <taxon>Eubacteriales</taxon>
        <taxon>Peptococcaceae</taxon>
        <taxon>Desulforamulus</taxon>
    </lineage>
</organism>
<keyword evidence="2" id="KW-1185">Reference proteome</keyword>
<comment type="caution">
    <text evidence="1">The sequence shown here is derived from an EMBL/GenBank/DDBJ whole genome shotgun (WGS) entry which is preliminary data.</text>
</comment>